<protein>
    <submittedName>
        <fullName evidence="1">YbaB/EbfC DNA-binding family protein</fullName>
    </submittedName>
</protein>
<dbReference type="SUPFAM" id="SSF82607">
    <property type="entry name" value="YbaB-like"/>
    <property type="match status" value="1"/>
</dbReference>
<comment type="caution">
    <text evidence="1">The sequence shown here is derived from an EMBL/GenBank/DDBJ whole genome shotgun (WGS) entry which is preliminary data.</text>
</comment>
<dbReference type="InterPro" id="IPR036894">
    <property type="entry name" value="YbaB-like_sf"/>
</dbReference>
<dbReference type="Pfam" id="PF02575">
    <property type="entry name" value="YbaB_DNA_bd"/>
    <property type="match status" value="1"/>
</dbReference>
<evidence type="ECO:0000313" key="2">
    <source>
        <dbReference type="Proteomes" id="UP000321617"/>
    </source>
</evidence>
<reference evidence="1 2" key="1">
    <citation type="journal article" date="2013" name="Stand. Genomic Sci.">
        <title>Genomic Encyclopedia of Type Strains, Phase I: The one thousand microbial genomes (KMG-I) project.</title>
        <authorList>
            <person name="Kyrpides N.C."/>
            <person name="Woyke T."/>
            <person name="Eisen J.A."/>
            <person name="Garrity G."/>
            <person name="Lilburn T.G."/>
            <person name="Beck B.J."/>
            <person name="Whitman W.B."/>
            <person name="Hugenholtz P."/>
            <person name="Klenk H.P."/>
        </authorList>
    </citation>
    <scope>NUCLEOTIDE SEQUENCE [LARGE SCALE GENOMIC DNA]</scope>
    <source>
        <strain evidence="1 2">DSM 45044</strain>
    </source>
</reference>
<organism evidence="1 2">
    <name type="scientific">Stackebrandtia albiflava</name>
    <dbReference type="NCBI Taxonomy" id="406432"/>
    <lineage>
        <taxon>Bacteria</taxon>
        <taxon>Bacillati</taxon>
        <taxon>Actinomycetota</taxon>
        <taxon>Actinomycetes</taxon>
        <taxon>Glycomycetales</taxon>
        <taxon>Glycomycetaceae</taxon>
        <taxon>Stackebrandtia</taxon>
    </lineage>
</organism>
<dbReference type="Proteomes" id="UP000321617">
    <property type="component" value="Unassembled WGS sequence"/>
</dbReference>
<dbReference type="AlphaFoldDB" id="A0A562UR13"/>
<keyword evidence="1" id="KW-0238">DNA-binding</keyword>
<keyword evidence="2" id="KW-1185">Reference proteome</keyword>
<dbReference type="EMBL" id="VLLL01000008">
    <property type="protein sequence ID" value="TWJ08062.1"/>
    <property type="molecule type" value="Genomic_DNA"/>
</dbReference>
<accession>A0A562UR13</accession>
<dbReference type="RefSeq" id="WP_147142123.1">
    <property type="nucleotide sequence ID" value="NZ_BAABIJ010000004.1"/>
</dbReference>
<gene>
    <name evidence="1" type="ORF">LX16_4282</name>
</gene>
<dbReference type="InterPro" id="IPR004401">
    <property type="entry name" value="YbaB/EbfC"/>
</dbReference>
<dbReference type="Gene3D" id="3.30.1310.10">
    <property type="entry name" value="Nucleoid-associated protein YbaB-like domain"/>
    <property type="match status" value="1"/>
</dbReference>
<proteinExistence type="predicted"/>
<evidence type="ECO:0000313" key="1">
    <source>
        <dbReference type="EMBL" id="TWJ08062.1"/>
    </source>
</evidence>
<dbReference type="GO" id="GO:0003677">
    <property type="term" value="F:DNA binding"/>
    <property type="evidence" value="ECO:0007669"/>
    <property type="project" value="UniProtKB-KW"/>
</dbReference>
<name>A0A562UR13_9ACTN</name>
<sequence>MTHPSADLAAQINTARISLTADTPESFDGLAARLGEIEFETLSPCRSVSVWMRANGSLADVVIADGAMDRRDSDEMAALIGRTITTAEATMRDALRLATKKHGDGA</sequence>